<gene>
    <name evidence="1" type="ORF">HNQ61_005070</name>
</gene>
<evidence type="ECO:0000313" key="1">
    <source>
        <dbReference type="EMBL" id="MBB6073403.1"/>
    </source>
</evidence>
<organism evidence="1 2">
    <name type="scientific">Longimicrobium terrae</name>
    <dbReference type="NCBI Taxonomy" id="1639882"/>
    <lineage>
        <taxon>Bacteria</taxon>
        <taxon>Pseudomonadati</taxon>
        <taxon>Gemmatimonadota</taxon>
        <taxon>Longimicrobiia</taxon>
        <taxon>Longimicrobiales</taxon>
        <taxon>Longimicrobiaceae</taxon>
        <taxon>Longimicrobium</taxon>
    </lineage>
</organism>
<dbReference type="Proteomes" id="UP000582837">
    <property type="component" value="Unassembled WGS sequence"/>
</dbReference>
<keyword evidence="2" id="KW-1185">Reference proteome</keyword>
<dbReference type="AlphaFoldDB" id="A0A841H621"/>
<reference evidence="1 2" key="1">
    <citation type="submission" date="2020-08" db="EMBL/GenBank/DDBJ databases">
        <title>Genomic Encyclopedia of Type Strains, Phase IV (KMG-IV): sequencing the most valuable type-strain genomes for metagenomic binning, comparative biology and taxonomic classification.</title>
        <authorList>
            <person name="Goeker M."/>
        </authorList>
    </citation>
    <scope>NUCLEOTIDE SEQUENCE [LARGE SCALE GENOMIC DNA]</scope>
    <source>
        <strain evidence="1 2">DSM 29007</strain>
    </source>
</reference>
<dbReference type="EMBL" id="JACHIA010000024">
    <property type="protein sequence ID" value="MBB6073403.1"/>
    <property type="molecule type" value="Genomic_DNA"/>
</dbReference>
<accession>A0A841H621</accession>
<proteinExistence type="predicted"/>
<protein>
    <submittedName>
        <fullName evidence="1">Uncharacterized protein</fullName>
    </submittedName>
</protein>
<evidence type="ECO:0000313" key="2">
    <source>
        <dbReference type="Proteomes" id="UP000582837"/>
    </source>
</evidence>
<comment type="caution">
    <text evidence="1">The sequence shown here is derived from an EMBL/GenBank/DDBJ whole genome shotgun (WGS) entry which is preliminary data.</text>
</comment>
<name>A0A841H621_9BACT</name>
<dbReference type="RefSeq" id="WP_170039159.1">
    <property type="nucleotide sequence ID" value="NZ_JABDTL010000002.1"/>
</dbReference>
<sequence length="523" mass="53951">MSTPFDGSWNGGTATISSRAELVNIAMPGSGRPSASGSAVTVGAPVIYADFTDDAPYTGVLSVDNSKILWSNATIWTRDYGNGNGSALKMADETAAAPAPNAAAIQAVQTAITAANPTVDGVDFGAFHALVVPTAGNFVDIYDGGGDTTITFYQFQGTAPSGGWLPLGDIVAVPAGSPSPGVLFFAPGTDPDAFAHPTGFTWLLDDKGSGDDRDVVYWEPVAPDGYVAVGICFTNSGDIAPTGANYWCIKQEYALQVSAATAWDDSGANWDHDGNLNQPCFTSASPEIAPLGGILILPPTLLSAQAGNTPYALVGTQATLSVTPVAVPEPTYVDGITEAGDTTDCGLRDTLVVVPYTAVPADSFTQQAVLSPFYYVASEPFWKCTMIVPTPAGGTLTVAESVGMSQTNASSFAQTTSMTVGAEFGAAYGGVSVGVTVSMTEELRLETSTSATNSTEVVTSVSLNFPSQEITSVWQGQSLIQVFRSDGTPLPPAAYENGFSNVRFEPSGMTPARLALKAALARG</sequence>